<reference evidence="2" key="1">
    <citation type="submission" date="2018-06" db="EMBL/GenBank/DDBJ databases">
        <authorList>
            <person name="Zhirakovskaya E."/>
        </authorList>
    </citation>
    <scope>NUCLEOTIDE SEQUENCE</scope>
</reference>
<dbReference type="Pfam" id="PF13683">
    <property type="entry name" value="rve_3"/>
    <property type="match status" value="1"/>
</dbReference>
<protein>
    <submittedName>
        <fullName evidence="2">Mobile element protein</fullName>
    </submittedName>
</protein>
<dbReference type="PANTHER" id="PTHR46889:SF4">
    <property type="entry name" value="TRANSPOSASE INSO FOR INSERTION SEQUENCE ELEMENT IS911B-RELATED"/>
    <property type="match status" value="1"/>
</dbReference>
<proteinExistence type="predicted"/>
<dbReference type="InterPro" id="IPR012337">
    <property type="entry name" value="RNaseH-like_sf"/>
</dbReference>
<evidence type="ECO:0000259" key="1">
    <source>
        <dbReference type="PROSITE" id="PS50994"/>
    </source>
</evidence>
<dbReference type="GO" id="GO:0015074">
    <property type="term" value="P:DNA integration"/>
    <property type="evidence" value="ECO:0007669"/>
    <property type="project" value="InterPro"/>
</dbReference>
<dbReference type="GO" id="GO:0003676">
    <property type="term" value="F:nucleic acid binding"/>
    <property type="evidence" value="ECO:0007669"/>
    <property type="project" value="InterPro"/>
</dbReference>
<dbReference type="PANTHER" id="PTHR46889">
    <property type="entry name" value="TRANSPOSASE INSF FOR INSERTION SEQUENCE IS3B-RELATED"/>
    <property type="match status" value="1"/>
</dbReference>
<gene>
    <name evidence="2" type="ORF">MNBD_GAMMA21-1999</name>
</gene>
<dbReference type="InterPro" id="IPR050900">
    <property type="entry name" value="Transposase_IS3/IS150/IS904"/>
</dbReference>
<dbReference type="InterPro" id="IPR001584">
    <property type="entry name" value="Integrase_cat-core"/>
</dbReference>
<dbReference type="SUPFAM" id="SSF53098">
    <property type="entry name" value="Ribonuclease H-like"/>
    <property type="match status" value="1"/>
</dbReference>
<organism evidence="2">
    <name type="scientific">hydrothermal vent metagenome</name>
    <dbReference type="NCBI Taxonomy" id="652676"/>
    <lineage>
        <taxon>unclassified sequences</taxon>
        <taxon>metagenomes</taxon>
        <taxon>ecological metagenomes</taxon>
    </lineage>
</organism>
<dbReference type="InterPro" id="IPR036397">
    <property type="entry name" value="RNaseH_sf"/>
</dbReference>
<dbReference type="Gene3D" id="3.30.420.10">
    <property type="entry name" value="Ribonuclease H-like superfamily/Ribonuclease H"/>
    <property type="match status" value="1"/>
</dbReference>
<dbReference type="AlphaFoldDB" id="A0A3B1A607"/>
<accession>A0A3B1A607</accession>
<dbReference type="EMBL" id="UOFR01000042">
    <property type="protein sequence ID" value="VAW96990.1"/>
    <property type="molecule type" value="Genomic_DNA"/>
</dbReference>
<name>A0A3B1A607_9ZZZZ</name>
<feature type="domain" description="Integrase catalytic" evidence="1">
    <location>
        <begin position="1"/>
        <end position="151"/>
    </location>
</feature>
<dbReference type="PROSITE" id="PS50994">
    <property type="entry name" value="INTEGRASE"/>
    <property type="match status" value="1"/>
</dbReference>
<evidence type="ECO:0000313" key="2">
    <source>
        <dbReference type="EMBL" id="VAW96990.1"/>
    </source>
</evidence>
<sequence length="151" mass="17526">MTYSRAKDQPVYLSTVMDLHSRKIIGSKVSLDRDSEMILDTVKHALKTTGGEQAGIFNPARGSEYTNYSLHRYLKNLHVKQSMSGKGNCYHNAFAESFFHTYKSEFYHHERFKNMAEFKQKTQSYIQFYNEKRLLSSLGYLSPIDYDGQGQ</sequence>